<dbReference type="PANTHER" id="PTHR31221">
    <property type="entry name" value="WRKY TRANSCRIPTION FACTOR PROTEIN 1-RELATED"/>
    <property type="match status" value="1"/>
</dbReference>
<keyword evidence="3" id="KW-0238">DNA-binding</keyword>
<keyword evidence="4" id="KW-0804">Transcription</keyword>
<dbReference type="GO" id="GO:0003700">
    <property type="term" value="F:DNA-binding transcription factor activity"/>
    <property type="evidence" value="ECO:0007669"/>
    <property type="project" value="InterPro"/>
</dbReference>
<evidence type="ECO:0000256" key="1">
    <source>
        <dbReference type="ARBA" id="ARBA00004123"/>
    </source>
</evidence>
<sequence>MEENYSKVVNSNPNYTSFLMNNNLDLSDFEVSDYLLPEYGSQQDESTSNLTGYKSLPCPILPSLVDDPVVSYGGSPTSSNMQVQIIITLITAAKKNKRDGRHRIAFRMKSEVEILNDGFKWRKYGKKAVKDSPNPRNYYRCSSVGCNVKKRVERDGEDSSYVITTYENVHNHESPSVVYYNEIPLMVPNGWTLHQQSSNASSSSSFP</sequence>
<comment type="caution">
    <text evidence="7">The sequence shown here is derived from an EMBL/GenBank/DDBJ whole genome shotgun (WGS) entry which is preliminary data.</text>
</comment>
<proteinExistence type="predicted"/>
<evidence type="ECO:0000256" key="5">
    <source>
        <dbReference type="ARBA" id="ARBA00023242"/>
    </source>
</evidence>
<evidence type="ECO:0000256" key="2">
    <source>
        <dbReference type="ARBA" id="ARBA00023015"/>
    </source>
</evidence>
<dbReference type="SMART" id="SM00774">
    <property type="entry name" value="WRKY"/>
    <property type="match status" value="1"/>
</dbReference>
<evidence type="ECO:0000259" key="6">
    <source>
        <dbReference type="PROSITE" id="PS50811"/>
    </source>
</evidence>
<feature type="domain" description="WRKY" evidence="6">
    <location>
        <begin position="110"/>
        <end position="175"/>
    </location>
</feature>
<dbReference type="Pfam" id="PF03106">
    <property type="entry name" value="WRKY"/>
    <property type="match status" value="1"/>
</dbReference>
<comment type="subcellular location">
    <subcellularLocation>
        <location evidence="1">Nucleus</location>
    </subcellularLocation>
</comment>
<dbReference type="PROSITE" id="PS50811">
    <property type="entry name" value="WRKY"/>
    <property type="match status" value="1"/>
</dbReference>
<evidence type="ECO:0000313" key="7">
    <source>
        <dbReference type="EMBL" id="MCL7022500.1"/>
    </source>
</evidence>
<accession>A0AA41RRV0</accession>
<evidence type="ECO:0000313" key="8">
    <source>
        <dbReference type="Proteomes" id="UP001177140"/>
    </source>
</evidence>
<evidence type="ECO:0000256" key="4">
    <source>
        <dbReference type="ARBA" id="ARBA00023163"/>
    </source>
</evidence>
<reference evidence="7" key="1">
    <citation type="submission" date="2022-03" db="EMBL/GenBank/DDBJ databases">
        <title>A functionally conserved STORR gene fusion in Papaver species that diverged 16.8 million years ago.</title>
        <authorList>
            <person name="Catania T."/>
        </authorList>
    </citation>
    <scope>NUCLEOTIDE SEQUENCE</scope>
    <source>
        <strain evidence="7">S-191538</strain>
    </source>
</reference>
<keyword evidence="2" id="KW-0805">Transcription regulation</keyword>
<dbReference type="GO" id="GO:0043565">
    <property type="term" value="F:sequence-specific DNA binding"/>
    <property type="evidence" value="ECO:0007669"/>
    <property type="project" value="InterPro"/>
</dbReference>
<dbReference type="SUPFAM" id="SSF118290">
    <property type="entry name" value="WRKY DNA-binding domain"/>
    <property type="match status" value="1"/>
</dbReference>
<dbReference type="Gene3D" id="2.20.25.80">
    <property type="entry name" value="WRKY domain"/>
    <property type="match status" value="1"/>
</dbReference>
<keyword evidence="5" id="KW-0539">Nucleus</keyword>
<protein>
    <recommendedName>
        <fullName evidence="6">WRKY domain-containing protein</fullName>
    </recommendedName>
</protein>
<dbReference type="GO" id="GO:0005634">
    <property type="term" value="C:nucleus"/>
    <property type="evidence" value="ECO:0007669"/>
    <property type="project" value="UniProtKB-SubCell"/>
</dbReference>
<keyword evidence="8" id="KW-1185">Reference proteome</keyword>
<name>A0AA41RRV0_PAPNU</name>
<gene>
    <name evidence="7" type="ORF">MKW94_000791</name>
</gene>
<dbReference type="InterPro" id="IPR036576">
    <property type="entry name" value="WRKY_dom_sf"/>
</dbReference>
<dbReference type="AlphaFoldDB" id="A0AA41RRV0"/>
<dbReference type="Proteomes" id="UP001177140">
    <property type="component" value="Unassembled WGS sequence"/>
</dbReference>
<dbReference type="InterPro" id="IPR003657">
    <property type="entry name" value="WRKY_dom"/>
</dbReference>
<dbReference type="FunFam" id="2.20.25.80:FF:000003">
    <property type="entry name" value="WRKY transcription factor 57"/>
    <property type="match status" value="1"/>
</dbReference>
<dbReference type="PANTHER" id="PTHR31221:SF283">
    <property type="entry name" value="WRKY DOMAIN-CONTAINING PROTEIN"/>
    <property type="match status" value="1"/>
</dbReference>
<evidence type="ECO:0000256" key="3">
    <source>
        <dbReference type="ARBA" id="ARBA00023125"/>
    </source>
</evidence>
<dbReference type="EMBL" id="JAJJMA010011763">
    <property type="protein sequence ID" value="MCL7022500.1"/>
    <property type="molecule type" value="Genomic_DNA"/>
</dbReference>
<dbReference type="InterPro" id="IPR044810">
    <property type="entry name" value="WRKY_plant"/>
</dbReference>
<organism evidence="7 8">
    <name type="scientific">Papaver nudicaule</name>
    <name type="common">Iceland poppy</name>
    <dbReference type="NCBI Taxonomy" id="74823"/>
    <lineage>
        <taxon>Eukaryota</taxon>
        <taxon>Viridiplantae</taxon>
        <taxon>Streptophyta</taxon>
        <taxon>Embryophyta</taxon>
        <taxon>Tracheophyta</taxon>
        <taxon>Spermatophyta</taxon>
        <taxon>Magnoliopsida</taxon>
        <taxon>Ranunculales</taxon>
        <taxon>Papaveraceae</taxon>
        <taxon>Papaveroideae</taxon>
        <taxon>Papaver</taxon>
    </lineage>
</organism>